<keyword evidence="2" id="KW-0547">Nucleotide-binding</keyword>
<reference evidence="11" key="1">
    <citation type="submission" date="2023-01" db="EMBL/GenBank/DDBJ databases">
        <title>Metagenome sequencing of chrysophaentin producing Chrysophaeum taylorii.</title>
        <authorList>
            <person name="Davison J."/>
            <person name="Bewley C."/>
        </authorList>
    </citation>
    <scope>NUCLEOTIDE SEQUENCE</scope>
    <source>
        <strain evidence="11">NIES-1699</strain>
    </source>
</reference>
<evidence type="ECO:0000313" key="11">
    <source>
        <dbReference type="EMBL" id="KAJ8614433.1"/>
    </source>
</evidence>
<comment type="catalytic activity">
    <reaction evidence="8">
        <text>L-threonyl-[protein] + ATP = O-phospho-L-threonyl-[protein] + ADP + H(+)</text>
        <dbReference type="Rhea" id="RHEA:46608"/>
        <dbReference type="Rhea" id="RHEA-COMP:11060"/>
        <dbReference type="Rhea" id="RHEA-COMP:11605"/>
        <dbReference type="ChEBI" id="CHEBI:15378"/>
        <dbReference type="ChEBI" id="CHEBI:30013"/>
        <dbReference type="ChEBI" id="CHEBI:30616"/>
        <dbReference type="ChEBI" id="CHEBI:61977"/>
        <dbReference type="ChEBI" id="CHEBI:456216"/>
        <dbReference type="EC" id="2.7.12.2"/>
    </reaction>
</comment>
<dbReference type="SMART" id="SM00220">
    <property type="entry name" value="S_TKc"/>
    <property type="match status" value="1"/>
</dbReference>
<accession>A0AAD7UP87</accession>
<comment type="catalytic activity">
    <reaction evidence="9">
        <text>L-tyrosyl-[protein] + ATP = O-phospho-L-tyrosyl-[protein] + ADP + H(+)</text>
        <dbReference type="Rhea" id="RHEA:10596"/>
        <dbReference type="Rhea" id="RHEA-COMP:10136"/>
        <dbReference type="Rhea" id="RHEA-COMP:20101"/>
        <dbReference type="ChEBI" id="CHEBI:15378"/>
        <dbReference type="ChEBI" id="CHEBI:30616"/>
        <dbReference type="ChEBI" id="CHEBI:46858"/>
        <dbReference type="ChEBI" id="CHEBI:61978"/>
        <dbReference type="ChEBI" id="CHEBI:456216"/>
        <dbReference type="EC" id="2.7.12.2"/>
    </reaction>
</comment>
<dbReference type="GO" id="GO:0004708">
    <property type="term" value="F:MAP kinase kinase activity"/>
    <property type="evidence" value="ECO:0007669"/>
    <property type="project" value="UniProtKB-EC"/>
</dbReference>
<sequence>MINFRSSTVVKVKAVGRGSTAVVFKGFDLDCDRRGGCINICINFLAPTHRFVALKEQGGGKTEMLSFALKKEGVGKDESVLREAEHLRRAASPGVVECYGVFEHVPGMWTLVCEYATYGALDKWLGLPKSHVAALAAAIGLALAATRDAGLVHRDVKPSNILLTRGGPKLADFALAAPISSAAMSFVGTFQYMAPERLRSSACGPPADVWALGMTLLVATLGRYPPTHAATEDLWIALDVYEAPDRVEKMAGEALSKDEDDQFLAALLDACLHPDPDSRPEPEALVRSAFVDRKRCRDDVAWREHFTVSEPTRQLEEFLNALQRQYAGNPPAFDATRLRAVADELDLSISRVRAAIERYVFLVLSSLYSKPAVADSTSVVDVDDALRAAAPRAACVVPPVALRLLLNPR</sequence>
<evidence type="ECO:0000256" key="7">
    <source>
        <dbReference type="ARBA" id="ARBA00049014"/>
    </source>
</evidence>
<proteinExistence type="inferred from homology"/>
<evidence type="ECO:0000256" key="9">
    <source>
        <dbReference type="ARBA" id="ARBA00051693"/>
    </source>
</evidence>
<evidence type="ECO:0000256" key="3">
    <source>
        <dbReference type="ARBA" id="ARBA00022777"/>
    </source>
</evidence>
<evidence type="ECO:0000313" key="12">
    <source>
        <dbReference type="Proteomes" id="UP001230188"/>
    </source>
</evidence>
<feature type="domain" description="Protein kinase" evidence="10">
    <location>
        <begin position="9"/>
        <end position="291"/>
    </location>
</feature>
<organism evidence="11 12">
    <name type="scientific">Chrysophaeum taylorii</name>
    <dbReference type="NCBI Taxonomy" id="2483200"/>
    <lineage>
        <taxon>Eukaryota</taxon>
        <taxon>Sar</taxon>
        <taxon>Stramenopiles</taxon>
        <taxon>Ochrophyta</taxon>
        <taxon>Pelagophyceae</taxon>
        <taxon>Pelagomonadales</taxon>
        <taxon>Pelagomonadaceae</taxon>
        <taxon>Chrysophaeum</taxon>
    </lineage>
</organism>
<dbReference type="EC" id="2.7.12.2" evidence="6"/>
<dbReference type="SUPFAM" id="SSF56112">
    <property type="entry name" value="Protein kinase-like (PK-like)"/>
    <property type="match status" value="1"/>
</dbReference>
<comment type="catalytic activity">
    <reaction evidence="7">
        <text>L-seryl-[protein] + ATP = O-phospho-L-seryl-[protein] + ADP + H(+)</text>
        <dbReference type="Rhea" id="RHEA:17989"/>
        <dbReference type="Rhea" id="RHEA-COMP:9863"/>
        <dbReference type="Rhea" id="RHEA-COMP:11604"/>
        <dbReference type="ChEBI" id="CHEBI:15378"/>
        <dbReference type="ChEBI" id="CHEBI:29999"/>
        <dbReference type="ChEBI" id="CHEBI:30616"/>
        <dbReference type="ChEBI" id="CHEBI:83421"/>
        <dbReference type="ChEBI" id="CHEBI:456216"/>
        <dbReference type="EC" id="2.7.12.2"/>
    </reaction>
</comment>
<dbReference type="Gene3D" id="3.30.200.20">
    <property type="entry name" value="Phosphorylase Kinase, domain 1"/>
    <property type="match status" value="1"/>
</dbReference>
<keyword evidence="1" id="KW-0808">Transferase</keyword>
<dbReference type="AlphaFoldDB" id="A0AAD7UP87"/>
<comment type="similarity">
    <text evidence="5">Belongs to the protein kinase superfamily. STE Ser/Thr protein kinase family. MAP kinase kinase subfamily.</text>
</comment>
<dbReference type="PROSITE" id="PS00108">
    <property type="entry name" value="PROTEIN_KINASE_ST"/>
    <property type="match status" value="1"/>
</dbReference>
<dbReference type="InterPro" id="IPR008271">
    <property type="entry name" value="Ser/Thr_kinase_AS"/>
</dbReference>
<evidence type="ECO:0000256" key="6">
    <source>
        <dbReference type="ARBA" id="ARBA00038999"/>
    </source>
</evidence>
<keyword evidence="3" id="KW-0418">Kinase</keyword>
<dbReference type="Gene3D" id="1.10.510.10">
    <property type="entry name" value="Transferase(Phosphotransferase) domain 1"/>
    <property type="match status" value="1"/>
</dbReference>
<dbReference type="PANTHER" id="PTHR48013:SF9">
    <property type="entry name" value="DUAL SPECIFICITY MITOGEN-ACTIVATED PROTEIN KINASE KINASE 5"/>
    <property type="match status" value="1"/>
</dbReference>
<protein>
    <recommendedName>
        <fullName evidence="6">mitogen-activated protein kinase kinase</fullName>
        <ecNumber evidence="6">2.7.12.2</ecNumber>
    </recommendedName>
</protein>
<name>A0AAD7UP87_9STRA</name>
<dbReference type="EMBL" id="JAQMWT010000005">
    <property type="protein sequence ID" value="KAJ8614433.1"/>
    <property type="molecule type" value="Genomic_DNA"/>
</dbReference>
<keyword evidence="4" id="KW-0067">ATP-binding</keyword>
<evidence type="ECO:0000256" key="1">
    <source>
        <dbReference type="ARBA" id="ARBA00022679"/>
    </source>
</evidence>
<dbReference type="InterPro" id="IPR000719">
    <property type="entry name" value="Prot_kinase_dom"/>
</dbReference>
<dbReference type="Proteomes" id="UP001230188">
    <property type="component" value="Unassembled WGS sequence"/>
</dbReference>
<evidence type="ECO:0000256" key="4">
    <source>
        <dbReference type="ARBA" id="ARBA00022840"/>
    </source>
</evidence>
<dbReference type="PROSITE" id="PS50011">
    <property type="entry name" value="PROTEIN_KINASE_DOM"/>
    <property type="match status" value="1"/>
</dbReference>
<dbReference type="Pfam" id="PF00069">
    <property type="entry name" value="Pkinase"/>
    <property type="match status" value="1"/>
</dbReference>
<gene>
    <name evidence="11" type="ORF">CTAYLR_000775</name>
</gene>
<evidence type="ECO:0000256" key="5">
    <source>
        <dbReference type="ARBA" id="ARBA00038035"/>
    </source>
</evidence>
<dbReference type="InterPro" id="IPR011009">
    <property type="entry name" value="Kinase-like_dom_sf"/>
</dbReference>
<evidence type="ECO:0000256" key="2">
    <source>
        <dbReference type="ARBA" id="ARBA00022741"/>
    </source>
</evidence>
<evidence type="ECO:0000259" key="10">
    <source>
        <dbReference type="PROSITE" id="PS50011"/>
    </source>
</evidence>
<comment type="caution">
    <text evidence="11">The sequence shown here is derived from an EMBL/GenBank/DDBJ whole genome shotgun (WGS) entry which is preliminary data.</text>
</comment>
<keyword evidence="12" id="KW-1185">Reference proteome</keyword>
<evidence type="ECO:0000256" key="8">
    <source>
        <dbReference type="ARBA" id="ARBA00049299"/>
    </source>
</evidence>
<dbReference type="PANTHER" id="PTHR48013">
    <property type="entry name" value="DUAL SPECIFICITY MITOGEN-ACTIVATED PROTEIN KINASE KINASE 5-RELATED"/>
    <property type="match status" value="1"/>
</dbReference>
<dbReference type="GO" id="GO:0005524">
    <property type="term" value="F:ATP binding"/>
    <property type="evidence" value="ECO:0007669"/>
    <property type="project" value="UniProtKB-KW"/>
</dbReference>